<evidence type="ECO:0000259" key="8">
    <source>
        <dbReference type="PROSITE" id="PS50913"/>
    </source>
</evidence>
<keyword evidence="4 6" id="KW-0175">Coiled coil</keyword>
<evidence type="ECO:0000313" key="9">
    <source>
        <dbReference type="EMBL" id="KAG9509923.1"/>
    </source>
</evidence>
<evidence type="ECO:0000313" key="10">
    <source>
        <dbReference type="Proteomes" id="UP000825002"/>
    </source>
</evidence>
<feature type="region of interest" description="Disordered" evidence="7">
    <location>
        <begin position="1"/>
        <end position="30"/>
    </location>
</feature>
<dbReference type="PROSITE" id="PS50913">
    <property type="entry name" value="GRIP"/>
    <property type="match status" value="1"/>
</dbReference>
<keyword evidence="3" id="KW-0963">Cytoplasm</keyword>
<feature type="compositionally biased region" description="Polar residues" evidence="7">
    <location>
        <begin position="14"/>
        <end position="26"/>
    </location>
</feature>
<evidence type="ECO:0000256" key="7">
    <source>
        <dbReference type="SAM" id="MobiDB-lite"/>
    </source>
</evidence>
<name>A0ABQ7S9A3_9ACAR</name>
<evidence type="ECO:0000256" key="5">
    <source>
        <dbReference type="ARBA" id="ARBA00023136"/>
    </source>
</evidence>
<accession>A0ABQ7S9A3</accession>
<dbReference type="InterPro" id="IPR000237">
    <property type="entry name" value="GRIP_dom"/>
</dbReference>
<evidence type="ECO:0000256" key="3">
    <source>
        <dbReference type="ARBA" id="ARBA00022490"/>
    </source>
</evidence>
<evidence type="ECO:0000256" key="2">
    <source>
        <dbReference type="ARBA" id="ARBA00004496"/>
    </source>
</evidence>
<feature type="compositionally biased region" description="Polar residues" evidence="7">
    <location>
        <begin position="408"/>
        <end position="417"/>
    </location>
</feature>
<reference evidence="9 10" key="1">
    <citation type="submission" date="2020-10" db="EMBL/GenBank/DDBJ databases">
        <authorList>
            <person name="Klimov P.B."/>
            <person name="Dyachkov S.M."/>
            <person name="Chetverikov P.E."/>
        </authorList>
    </citation>
    <scope>NUCLEOTIDE SEQUENCE [LARGE SCALE GENOMIC DNA]</scope>
    <source>
        <strain evidence="9">BMOC 18-1129-001#AD2665</strain>
        <tissue evidence="9">Entire mites</tissue>
    </source>
</reference>
<gene>
    <name evidence="9" type="primary">GCC2</name>
    <name evidence="9" type="ORF">GZH46_01546</name>
</gene>
<protein>
    <submittedName>
        <fullName evidence="9">GRIP and coiled-coil domain-containing protein 2</fullName>
    </submittedName>
</protein>
<dbReference type="Pfam" id="PF01465">
    <property type="entry name" value="GRIP"/>
    <property type="match status" value="1"/>
</dbReference>
<feature type="domain" description="GRIP" evidence="8">
    <location>
        <begin position="550"/>
        <end position="600"/>
    </location>
</feature>
<organism evidence="9 10">
    <name type="scientific">Fragariocoptes setiger</name>
    <dbReference type="NCBI Taxonomy" id="1670756"/>
    <lineage>
        <taxon>Eukaryota</taxon>
        <taxon>Metazoa</taxon>
        <taxon>Ecdysozoa</taxon>
        <taxon>Arthropoda</taxon>
        <taxon>Chelicerata</taxon>
        <taxon>Arachnida</taxon>
        <taxon>Acari</taxon>
        <taxon>Acariformes</taxon>
        <taxon>Trombidiformes</taxon>
        <taxon>Prostigmata</taxon>
        <taxon>Eupodina</taxon>
        <taxon>Eriophyoidea</taxon>
        <taxon>Phytoptidae</taxon>
        <taxon>Fragariocoptes</taxon>
    </lineage>
</organism>
<proteinExistence type="predicted"/>
<comment type="subcellular location">
    <subcellularLocation>
        <location evidence="2">Cytoplasm</location>
    </subcellularLocation>
    <subcellularLocation>
        <location evidence="1">Endomembrane system</location>
        <topology evidence="1">Peripheral membrane protein</topology>
    </subcellularLocation>
</comment>
<dbReference type="Gene3D" id="1.20.5.340">
    <property type="match status" value="1"/>
</dbReference>
<dbReference type="SUPFAM" id="SSF57997">
    <property type="entry name" value="Tropomyosin"/>
    <property type="match status" value="1"/>
</dbReference>
<keyword evidence="10" id="KW-1185">Reference proteome</keyword>
<feature type="compositionally biased region" description="Low complexity" evidence="7">
    <location>
        <begin position="420"/>
        <end position="430"/>
    </location>
</feature>
<sequence length="601" mass="69190">MDTEGEECERLNVAESSRLPSAQPNVTAAAKDEDKLSIYKALALKLKKELAKSKEALESCQNECRELNQKLESSLKENTKLAGRFSQQVKNYNSLQAEYDKVLDESEALKKKLKAASMNRPDDEIKELKSQLQQKDTKIFELESKLSDTLLQVEQKNQLKNKLRDISESYRELEAKHKDVVAERDRLNAEVARHQENVETLQVRCRELSSQIKKLDSTLFCERHNFEIVKSSFETKVKNLKEQLAAFEEETQCLQRKFDEYRSKAGQIIQQSNQGQTNSIRTFEAEKMRQLESINRQLEGLIAQLEKKLESTEKARDGLEKKVASLIRGQQANQDRLDRLELLETSCDQLKKENMNLNRALEDLSKKPNTLVEQISAEYECKILDIKKDYEDRIKVMQERLEELNGSMHNDITNTEPNNERNYNSTTESTTNTIHQVPSYLDNNHSAAIATRDDSLSTCSAEDMSTRSNDVKSDHSQSMIPFTDQLSRLWSTNDDTRASATPLSTASNNDVEMERLTQQVRQVQHSNTLLSNQVMSLKDEIRRLHLGNERLEIAEKLEYLKNIIVKFMTLEGKPERQHLIPVLATMLKLTPEEQSHFYVGL</sequence>
<evidence type="ECO:0000256" key="1">
    <source>
        <dbReference type="ARBA" id="ARBA00004184"/>
    </source>
</evidence>
<dbReference type="Gene3D" id="1.10.287.1490">
    <property type="match status" value="1"/>
</dbReference>
<dbReference type="EMBL" id="JAIFTH010000286">
    <property type="protein sequence ID" value="KAG9509923.1"/>
    <property type="molecule type" value="Genomic_DNA"/>
</dbReference>
<evidence type="ECO:0000256" key="6">
    <source>
        <dbReference type="SAM" id="Coils"/>
    </source>
</evidence>
<evidence type="ECO:0000256" key="4">
    <source>
        <dbReference type="ARBA" id="ARBA00023054"/>
    </source>
</evidence>
<dbReference type="PANTHER" id="PTHR23157">
    <property type="entry name" value="GRIP AND COILED-COIL DOMAIN-CONTAINING PROTEIN 1"/>
    <property type="match status" value="1"/>
</dbReference>
<dbReference type="SMART" id="SM00755">
    <property type="entry name" value="Grip"/>
    <property type="match status" value="1"/>
</dbReference>
<feature type="region of interest" description="Disordered" evidence="7">
    <location>
        <begin position="408"/>
        <end position="430"/>
    </location>
</feature>
<comment type="caution">
    <text evidence="9">The sequence shown here is derived from an EMBL/GenBank/DDBJ whole genome shotgun (WGS) entry which is preliminary data.</text>
</comment>
<dbReference type="InterPro" id="IPR051952">
    <property type="entry name" value="Golgi-autophagy_related"/>
</dbReference>
<dbReference type="Proteomes" id="UP000825002">
    <property type="component" value="Unassembled WGS sequence"/>
</dbReference>
<dbReference type="PANTHER" id="PTHR23157:SF25">
    <property type="entry name" value="GRIP AND COILED-COIL DOMAIN-CONTAINING PROTEIN 1"/>
    <property type="match status" value="1"/>
</dbReference>
<keyword evidence="5" id="KW-0472">Membrane</keyword>
<dbReference type="Gene3D" id="1.10.220.60">
    <property type="entry name" value="GRIP domain"/>
    <property type="match status" value="1"/>
</dbReference>
<feature type="coiled-coil region" evidence="6">
    <location>
        <begin position="43"/>
        <end position="407"/>
    </location>
</feature>